<keyword evidence="7" id="KW-1185">Reference proteome</keyword>
<dbReference type="Gene3D" id="3.30.428.10">
    <property type="entry name" value="HIT-like"/>
    <property type="match status" value="1"/>
</dbReference>
<reference evidence="6 7" key="1">
    <citation type="journal article" date="2015" name="Genome Biol. Evol.">
        <title>Comparative Genomics of a Bacterivorous Green Alga Reveals Evolutionary Causalities and Consequences of Phago-Mixotrophic Mode of Nutrition.</title>
        <authorList>
            <person name="Burns J.A."/>
            <person name="Paasch A."/>
            <person name="Narechania A."/>
            <person name="Kim E."/>
        </authorList>
    </citation>
    <scope>NUCLEOTIDE SEQUENCE [LARGE SCALE GENOMIC DNA]</scope>
    <source>
        <strain evidence="6 7">PLY_AMNH</strain>
    </source>
</reference>
<dbReference type="InterPro" id="IPR036265">
    <property type="entry name" value="HIT-like_sf"/>
</dbReference>
<evidence type="ECO:0000256" key="3">
    <source>
        <dbReference type="PROSITE-ProRule" id="PRU00464"/>
    </source>
</evidence>
<dbReference type="CDD" id="cd01277">
    <property type="entry name" value="HINT_subgroup"/>
    <property type="match status" value="1"/>
</dbReference>
<dbReference type="EMBL" id="LGRX02020489">
    <property type="protein sequence ID" value="KAK3257446.1"/>
    <property type="molecule type" value="Genomic_DNA"/>
</dbReference>
<sequence length="206" mass="22220">MLRFITPFCGLRASVPGSRSSSKNHCSHNLRPVPQCTARKSPFASKRSQSKRAAGTRILTTMSGISYDDDNIFKKIVEGTIPCYKIFETEHALAFLDAFPMTRGHSLLIPKASGFATVMDMPEDVAANVLKELPRLAKAVHEAMGSDGVNIIQNNGGAAGQEVFHAHFHVIPRFKDDGLVKLAGASGGMIAQEDALSIQSLIQGKL</sequence>
<evidence type="ECO:0000313" key="6">
    <source>
        <dbReference type="EMBL" id="KAK3257446.1"/>
    </source>
</evidence>
<evidence type="ECO:0000313" key="7">
    <source>
        <dbReference type="Proteomes" id="UP001190700"/>
    </source>
</evidence>
<dbReference type="InterPro" id="IPR001310">
    <property type="entry name" value="Histidine_triad_HIT"/>
</dbReference>
<dbReference type="SUPFAM" id="SSF54197">
    <property type="entry name" value="HIT-like"/>
    <property type="match status" value="1"/>
</dbReference>
<dbReference type="PROSITE" id="PS51084">
    <property type="entry name" value="HIT_2"/>
    <property type="match status" value="1"/>
</dbReference>
<gene>
    <name evidence="6" type="ORF">CYMTET_33465</name>
</gene>
<evidence type="ECO:0000256" key="4">
    <source>
        <dbReference type="SAM" id="MobiDB-lite"/>
    </source>
</evidence>
<dbReference type="GO" id="GO:0047627">
    <property type="term" value="F:adenylylsulfatase activity"/>
    <property type="evidence" value="ECO:0007669"/>
    <property type="project" value="TreeGrafter"/>
</dbReference>
<dbReference type="Proteomes" id="UP001190700">
    <property type="component" value="Unassembled WGS sequence"/>
</dbReference>
<dbReference type="PANTHER" id="PTHR47670:SF1">
    <property type="entry name" value="ADENYLYLSULFATASE HINT3"/>
    <property type="match status" value="1"/>
</dbReference>
<accession>A0AAE0KQV5</accession>
<dbReference type="InterPro" id="IPR011146">
    <property type="entry name" value="HIT-like"/>
</dbReference>
<evidence type="ECO:0000256" key="1">
    <source>
        <dbReference type="PIRSR" id="PIRSR601310-1"/>
    </source>
</evidence>
<protein>
    <recommendedName>
        <fullName evidence="5">HIT domain-containing protein</fullName>
    </recommendedName>
</protein>
<dbReference type="PANTHER" id="PTHR47670">
    <property type="entry name" value="ADENYLYLSULFATASE HINT3"/>
    <property type="match status" value="1"/>
</dbReference>
<feature type="domain" description="HIT" evidence="5">
    <location>
        <begin position="72"/>
        <end position="180"/>
    </location>
</feature>
<evidence type="ECO:0000259" key="5">
    <source>
        <dbReference type="PROSITE" id="PS51084"/>
    </source>
</evidence>
<dbReference type="PRINTS" id="PR00332">
    <property type="entry name" value="HISTRIAD"/>
</dbReference>
<feature type="region of interest" description="Disordered" evidence="4">
    <location>
        <begin position="15"/>
        <end position="52"/>
    </location>
</feature>
<proteinExistence type="predicted"/>
<dbReference type="AlphaFoldDB" id="A0AAE0KQV5"/>
<name>A0AAE0KQV5_9CHLO</name>
<feature type="short sequence motif" description="Histidine triad motif" evidence="2 3">
    <location>
        <begin position="165"/>
        <end position="169"/>
    </location>
</feature>
<comment type="caution">
    <text evidence="6">The sequence shown here is derived from an EMBL/GenBank/DDBJ whole genome shotgun (WGS) entry which is preliminary data.</text>
</comment>
<organism evidence="6 7">
    <name type="scientific">Cymbomonas tetramitiformis</name>
    <dbReference type="NCBI Taxonomy" id="36881"/>
    <lineage>
        <taxon>Eukaryota</taxon>
        <taxon>Viridiplantae</taxon>
        <taxon>Chlorophyta</taxon>
        <taxon>Pyramimonadophyceae</taxon>
        <taxon>Pyramimonadales</taxon>
        <taxon>Pyramimonadaceae</taxon>
        <taxon>Cymbomonas</taxon>
    </lineage>
</organism>
<dbReference type="GO" id="GO:0009150">
    <property type="term" value="P:purine ribonucleotide metabolic process"/>
    <property type="evidence" value="ECO:0007669"/>
    <property type="project" value="TreeGrafter"/>
</dbReference>
<dbReference type="GO" id="GO:0006790">
    <property type="term" value="P:sulfur compound metabolic process"/>
    <property type="evidence" value="ECO:0007669"/>
    <property type="project" value="TreeGrafter"/>
</dbReference>
<dbReference type="Pfam" id="PF01230">
    <property type="entry name" value="HIT"/>
    <property type="match status" value="1"/>
</dbReference>
<evidence type="ECO:0000256" key="2">
    <source>
        <dbReference type="PIRSR" id="PIRSR601310-3"/>
    </source>
</evidence>
<dbReference type="InterPro" id="IPR039384">
    <property type="entry name" value="HINT"/>
</dbReference>
<feature type="active site" description="Tele-AMP-histidine intermediate" evidence="1">
    <location>
        <position position="167"/>
    </location>
</feature>